<evidence type="ECO:0000259" key="1">
    <source>
        <dbReference type="Pfam" id="PF19313"/>
    </source>
</evidence>
<protein>
    <recommendedName>
        <fullName evidence="1">DUF5916 domain-containing protein</fullName>
    </recommendedName>
</protein>
<evidence type="ECO:0000313" key="2">
    <source>
        <dbReference type="EMBL" id="SVB07602.1"/>
    </source>
</evidence>
<proteinExistence type="predicted"/>
<accession>A0A382B2S1</accession>
<feature type="domain" description="DUF5916" evidence="1">
    <location>
        <begin position="43"/>
        <end position="129"/>
    </location>
</feature>
<gene>
    <name evidence="2" type="ORF">METZ01_LOCUS160456</name>
</gene>
<name>A0A382B2S1_9ZZZZ</name>
<dbReference type="EMBL" id="UINC01027773">
    <property type="protein sequence ID" value="SVB07602.1"/>
    <property type="molecule type" value="Genomic_DNA"/>
</dbReference>
<reference evidence="2" key="1">
    <citation type="submission" date="2018-05" db="EMBL/GenBank/DDBJ databases">
        <authorList>
            <person name="Lanie J.A."/>
            <person name="Ng W.-L."/>
            <person name="Kazmierczak K.M."/>
            <person name="Andrzejewski T.M."/>
            <person name="Davidsen T.M."/>
            <person name="Wayne K.J."/>
            <person name="Tettelin H."/>
            <person name="Glass J.I."/>
            <person name="Rusch D."/>
            <person name="Podicherti R."/>
            <person name="Tsui H.-C.T."/>
            <person name="Winkler M.E."/>
        </authorList>
    </citation>
    <scope>NUCLEOTIDE SEQUENCE</scope>
</reference>
<dbReference type="InterPro" id="IPR045670">
    <property type="entry name" value="DUF5916"/>
</dbReference>
<organism evidence="2">
    <name type="scientific">marine metagenome</name>
    <dbReference type="NCBI Taxonomy" id="408172"/>
    <lineage>
        <taxon>unclassified sequences</taxon>
        <taxon>metagenomes</taxon>
        <taxon>ecological metagenomes</taxon>
    </lineage>
</organism>
<feature type="non-terminal residue" evidence="2">
    <location>
        <position position="1"/>
    </location>
</feature>
<dbReference type="Pfam" id="PF19313">
    <property type="entry name" value="DUF5916"/>
    <property type="match status" value="1"/>
</dbReference>
<dbReference type="AlphaFoldDB" id="A0A382B2S1"/>
<sequence>AYQRASLMRKIVFEGIESRGTPTYITPYALAGSGYSHALSARGTEYERRTEKVREGGFDARVGVTSNLTLDVTVNTDFAQVEADDEQVNLTRFSLFFPEKRRFFQERSANFEFGLGQDDRIFHSRTVGLAEGRPVRIYGGARLVGRMGEWDVGLLDLQTAESVSLPSENLGVARLRRRVLNANSYVGGIFTSRQGSGGRRNLVYGLDGIFRVAAEDYLVLNWAQSFDDEERLVEAGSINPFDRGAVRMNWERRGQDGLTYNFDLARTGEWFDPEMGFLRRNDYATGRADLGYGWRSDPGGRLYTYTLGLTGAALRRNQDGTLETMELEPSAVLETWGLHQLTFSVPFRYENLESPFPLLGRSVVPEGVHRFASMRFRYSSPQGDRFRSTATFEAGAFFDGRRTSLSIGPIWDPSSHLNLAANYSLDRIEFFDRSQTLTAHLAGVRAHVMLSTSTSALGFFQYSSAENGVTVNIRLRYNPREGNDFYLVWNEGLATNRHSLYPIRMRSEERTLVFKYSHTFQFGI</sequence>